<keyword evidence="2" id="KW-1003">Cell membrane</keyword>
<organism evidence="9 10">
    <name type="scientific">Corynebacterium stationis</name>
    <dbReference type="NCBI Taxonomy" id="1705"/>
    <lineage>
        <taxon>Bacteria</taxon>
        <taxon>Bacillati</taxon>
        <taxon>Actinomycetota</taxon>
        <taxon>Actinomycetes</taxon>
        <taxon>Mycobacteriales</taxon>
        <taxon>Corynebacteriaceae</taxon>
        <taxon>Corynebacterium</taxon>
    </lineage>
</organism>
<evidence type="ECO:0000256" key="7">
    <source>
        <dbReference type="SAM" id="MobiDB-lite"/>
    </source>
</evidence>
<dbReference type="PANTHER" id="PTHR42788:SF17">
    <property type="entry name" value="ALIPHATIC SULFONATES IMPORT ATP-BINDING PROTEIN SSUB"/>
    <property type="match status" value="1"/>
</dbReference>
<dbReference type="OrthoDB" id="8773773at2"/>
<keyword evidence="3" id="KW-0547">Nucleotide-binding</keyword>
<sequence length="254" mass="27302">MTTQLQQPIKPTTTPPKPTSSAATVQGLSKSFGNREVLTDINLSIDKGEVVALIGRSGSGKSTILKILAGLIPEHSGSVEVAGYPAVAFQEPRLFPWLSVIDNVVAGLNRTEISKEQARKEAAALLKEVGLEDFESSWPETLSGGQSQRVSLARALISNPELLLLDEPFGALDALTRITAQQLLLNTAASRNFGVLLVTHDVAEAVALADRVILLEDGHISAEITIELPTPRDRNNPQFAHYTAELLRLLKVTS</sequence>
<feature type="region of interest" description="Disordered" evidence="7">
    <location>
        <begin position="1"/>
        <end position="24"/>
    </location>
</feature>
<keyword evidence="5" id="KW-1278">Translocase</keyword>
<keyword evidence="10" id="KW-1185">Reference proteome</keyword>
<dbReference type="AlphaFoldDB" id="A0A177ICW3"/>
<reference evidence="10" key="1">
    <citation type="submission" date="2016-02" db="EMBL/GenBank/DDBJ databases">
        <authorList>
            <person name="Kaur G."/>
            <person name="Nair G.R."/>
            <person name="Mayilraj S."/>
        </authorList>
    </citation>
    <scope>NUCLEOTIDE SEQUENCE [LARGE SCALE GENOMIC DNA]</scope>
    <source>
        <strain evidence="10">GA-15</strain>
    </source>
</reference>
<evidence type="ECO:0000256" key="2">
    <source>
        <dbReference type="ARBA" id="ARBA00022475"/>
    </source>
</evidence>
<dbReference type="PROSITE" id="PS00211">
    <property type="entry name" value="ABC_TRANSPORTER_1"/>
    <property type="match status" value="1"/>
</dbReference>
<keyword evidence="1" id="KW-0813">Transport</keyword>
<evidence type="ECO:0000256" key="6">
    <source>
        <dbReference type="ARBA" id="ARBA00023136"/>
    </source>
</evidence>
<dbReference type="InterPro" id="IPR017871">
    <property type="entry name" value="ABC_transporter-like_CS"/>
</dbReference>
<dbReference type="Proteomes" id="UP000076947">
    <property type="component" value="Unassembled WGS sequence"/>
</dbReference>
<dbReference type="Gene3D" id="3.40.50.300">
    <property type="entry name" value="P-loop containing nucleotide triphosphate hydrolases"/>
    <property type="match status" value="1"/>
</dbReference>
<dbReference type="PANTHER" id="PTHR42788">
    <property type="entry name" value="TAURINE IMPORT ATP-BINDING PROTEIN-RELATED"/>
    <property type="match status" value="1"/>
</dbReference>
<name>A0A177ICW3_9CORY</name>
<keyword evidence="6" id="KW-0472">Membrane</keyword>
<proteinExistence type="predicted"/>
<evidence type="ECO:0000313" key="10">
    <source>
        <dbReference type="Proteomes" id="UP000076947"/>
    </source>
</evidence>
<evidence type="ECO:0000256" key="4">
    <source>
        <dbReference type="ARBA" id="ARBA00022840"/>
    </source>
</evidence>
<dbReference type="EMBL" id="LSTQ01000023">
    <property type="protein sequence ID" value="OAH26667.1"/>
    <property type="molecule type" value="Genomic_DNA"/>
</dbReference>
<dbReference type="GO" id="GO:0016887">
    <property type="term" value="F:ATP hydrolysis activity"/>
    <property type="evidence" value="ECO:0007669"/>
    <property type="project" value="InterPro"/>
</dbReference>
<accession>A0A177ICW3</accession>
<feature type="domain" description="ABC transporter" evidence="8">
    <location>
        <begin position="23"/>
        <end position="242"/>
    </location>
</feature>
<dbReference type="SMART" id="SM00382">
    <property type="entry name" value="AAA"/>
    <property type="match status" value="1"/>
</dbReference>
<evidence type="ECO:0000313" key="9">
    <source>
        <dbReference type="EMBL" id="OAH26667.1"/>
    </source>
</evidence>
<protein>
    <submittedName>
        <fullName evidence="9">Sulfonate ABC transporter ATP-binding protein</fullName>
    </submittedName>
</protein>
<keyword evidence="4 9" id="KW-0067">ATP-binding</keyword>
<dbReference type="SUPFAM" id="SSF52540">
    <property type="entry name" value="P-loop containing nucleoside triphosphate hydrolases"/>
    <property type="match status" value="1"/>
</dbReference>
<dbReference type="InterPro" id="IPR050166">
    <property type="entry name" value="ABC_transporter_ATP-bind"/>
</dbReference>
<comment type="caution">
    <text evidence="9">The sequence shown here is derived from an EMBL/GenBank/DDBJ whole genome shotgun (WGS) entry which is preliminary data.</text>
</comment>
<dbReference type="InterPro" id="IPR003439">
    <property type="entry name" value="ABC_transporter-like_ATP-bd"/>
</dbReference>
<dbReference type="InterPro" id="IPR003593">
    <property type="entry name" value="AAA+_ATPase"/>
</dbReference>
<feature type="compositionally biased region" description="Low complexity" evidence="7">
    <location>
        <begin position="1"/>
        <end position="12"/>
    </location>
</feature>
<evidence type="ECO:0000256" key="3">
    <source>
        <dbReference type="ARBA" id="ARBA00022741"/>
    </source>
</evidence>
<dbReference type="PROSITE" id="PS50893">
    <property type="entry name" value="ABC_TRANSPORTER_2"/>
    <property type="match status" value="1"/>
</dbReference>
<evidence type="ECO:0000256" key="1">
    <source>
        <dbReference type="ARBA" id="ARBA00022448"/>
    </source>
</evidence>
<dbReference type="InterPro" id="IPR027417">
    <property type="entry name" value="P-loop_NTPase"/>
</dbReference>
<dbReference type="RefSeq" id="WP_066840133.1">
    <property type="nucleotide sequence ID" value="NZ_LSTQ01000023.1"/>
</dbReference>
<evidence type="ECO:0000259" key="8">
    <source>
        <dbReference type="PROSITE" id="PS50893"/>
    </source>
</evidence>
<evidence type="ECO:0000256" key="5">
    <source>
        <dbReference type="ARBA" id="ARBA00022967"/>
    </source>
</evidence>
<dbReference type="GO" id="GO:0005524">
    <property type="term" value="F:ATP binding"/>
    <property type="evidence" value="ECO:0007669"/>
    <property type="project" value="UniProtKB-KW"/>
</dbReference>
<dbReference type="Pfam" id="PF00005">
    <property type="entry name" value="ABC_tran"/>
    <property type="match status" value="1"/>
</dbReference>
<dbReference type="CDD" id="cd03293">
    <property type="entry name" value="ABC_NrtD_SsuB_transporters"/>
    <property type="match status" value="1"/>
</dbReference>
<gene>
    <name evidence="9" type="ORF">AYJ05_04330</name>
</gene>